<evidence type="ECO:0000313" key="2">
    <source>
        <dbReference type="Proteomes" id="UP000255101"/>
    </source>
</evidence>
<sequence>MSKKIEIELFRYGNLLFGKVFHIDDSLREIGILYEGDKINISSTYYPH</sequence>
<dbReference type="RefSeq" id="WP_172461528.1">
    <property type="nucleotide sequence ID" value="NZ_UGTB01000003.1"/>
</dbReference>
<evidence type="ECO:0000313" key="1">
    <source>
        <dbReference type="EMBL" id="SUB57985.1"/>
    </source>
</evidence>
<dbReference type="AlphaFoldDB" id="A0A379C8F6"/>
<organism evidence="1 2">
    <name type="scientific">Peptostreptococcus anaerobius</name>
    <dbReference type="NCBI Taxonomy" id="1261"/>
    <lineage>
        <taxon>Bacteria</taxon>
        <taxon>Bacillati</taxon>
        <taxon>Bacillota</taxon>
        <taxon>Clostridia</taxon>
        <taxon>Peptostreptococcales</taxon>
        <taxon>Peptostreptococcaceae</taxon>
        <taxon>Peptostreptococcus</taxon>
    </lineage>
</organism>
<dbReference type="EMBL" id="UGTB01000003">
    <property type="protein sequence ID" value="SUB57985.1"/>
    <property type="molecule type" value="Genomic_DNA"/>
</dbReference>
<reference evidence="1 2" key="1">
    <citation type="submission" date="2018-06" db="EMBL/GenBank/DDBJ databases">
        <authorList>
            <consortium name="Pathogen Informatics"/>
            <person name="Doyle S."/>
        </authorList>
    </citation>
    <scope>NUCLEOTIDE SEQUENCE [LARGE SCALE GENOMIC DNA]</scope>
    <source>
        <strain evidence="1 2">NCTC11460</strain>
    </source>
</reference>
<dbReference type="Proteomes" id="UP000255101">
    <property type="component" value="Unassembled WGS sequence"/>
</dbReference>
<accession>A0A379C8F6</accession>
<name>A0A379C8F6_9FIRM</name>
<gene>
    <name evidence="1" type="ORF">NCTC11460_00019</name>
</gene>
<protein>
    <submittedName>
        <fullName evidence="1">Uncharacterized protein</fullName>
    </submittedName>
</protein>
<proteinExistence type="predicted"/>